<gene>
    <name evidence="1" type="ORF">GMARGA_LOCUS1910</name>
</gene>
<comment type="caution">
    <text evidence="1">The sequence shown here is derived from an EMBL/GenBank/DDBJ whole genome shotgun (WGS) entry which is preliminary data.</text>
</comment>
<accession>A0ABM8W0P5</accession>
<dbReference type="Proteomes" id="UP000789901">
    <property type="component" value="Unassembled WGS sequence"/>
</dbReference>
<keyword evidence="2" id="KW-1185">Reference proteome</keyword>
<name>A0ABM8W0P5_GIGMA</name>
<organism evidence="1 2">
    <name type="scientific">Gigaspora margarita</name>
    <dbReference type="NCBI Taxonomy" id="4874"/>
    <lineage>
        <taxon>Eukaryota</taxon>
        <taxon>Fungi</taxon>
        <taxon>Fungi incertae sedis</taxon>
        <taxon>Mucoromycota</taxon>
        <taxon>Glomeromycotina</taxon>
        <taxon>Glomeromycetes</taxon>
        <taxon>Diversisporales</taxon>
        <taxon>Gigasporaceae</taxon>
        <taxon>Gigaspora</taxon>
    </lineage>
</organism>
<sequence length="45" mass="5065">MPGGCHNEYGNRVNENNLVIKDEEHKKNEVERKNGVALWAGTLSL</sequence>
<protein>
    <submittedName>
        <fullName evidence="1">7133_t:CDS:1</fullName>
    </submittedName>
</protein>
<evidence type="ECO:0000313" key="2">
    <source>
        <dbReference type="Proteomes" id="UP000789901"/>
    </source>
</evidence>
<evidence type="ECO:0000313" key="1">
    <source>
        <dbReference type="EMBL" id="CAG8494989.1"/>
    </source>
</evidence>
<proteinExistence type="predicted"/>
<reference evidence="1 2" key="1">
    <citation type="submission" date="2021-06" db="EMBL/GenBank/DDBJ databases">
        <authorList>
            <person name="Kallberg Y."/>
            <person name="Tangrot J."/>
            <person name="Rosling A."/>
        </authorList>
    </citation>
    <scope>NUCLEOTIDE SEQUENCE [LARGE SCALE GENOMIC DNA]</scope>
    <source>
        <strain evidence="1 2">120-4 pot B 10/14</strain>
    </source>
</reference>
<dbReference type="EMBL" id="CAJVQB010000549">
    <property type="protein sequence ID" value="CAG8494989.1"/>
    <property type="molecule type" value="Genomic_DNA"/>
</dbReference>